<reference evidence="3" key="2">
    <citation type="journal article" date="2023" name="Microbiol Resour">
        <title>Decontamination and Annotation of the Draft Genome Sequence of the Oomycete Lagenidium giganteum ARSEF 373.</title>
        <authorList>
            <person name="Morgan W.R."/>
            <person name="Tartar A."/>
        </authorList>
    </citation>
    <scope>NUCLEOTIDE SEQUENCE</scope>
    <source>
        <strain evidence="3">ARSEF 373</strain>
    </source>
</reference>
<proteinExistence type="predicted"/>
<comment type="caution">
    <text evidence="3">The sequence shown here is derived from an EMBL/GenBank/DDBJ whole genome shotgun (WGS) entry which is preliminary data.</text>
</comment>
<keyword evidence="2" id="KW-0812">Transmembrane</keyword>
<sequence length="1371" mass="157006">MANEGVLPTKGTFIALMHDGRQQDEIIDHLDEEEWNAMQVAAMQLLPADQQPTEWQYHLRAFVTVLRVSKREAAANQKAIVMPTRRPVDQTFSSTRDAGNALKALLMASEDAVAILGDDFVEALEKMIDRGVVLRDELVSRLQDTDVLGLCLERDDDADKMESQKQLKDLENALMLAADETMNVEIVRLWLMVREALQHNTQDEKKKKKRKNRDSMRNVRDSVHVLTKKVGARLRPLCTPECTSEMKIEVSNDLCEAIVDMANHGTPPSVNMAYELSSHIAEMARYLASKETKAGQHEHHPAEELHTFLQELVHLGQRVYDGMRQALDSYMVTLDHREKKHAMPMLKRILTLKSSRSSLALDLVANNHHDEKYAEIDKIKPAAIADAGCAFVITRDALERAIRKLNTGKDAAEQEDENEASDADDDSGGASKGQNKLNVKKVEPEPSRGVDPKKQQKSNSADDSGGFWGLLSGIDVLRVELFLTFAQTMSLVLSQLYDFEQLSAPTMEFLRTIKDTVLSVVSFKIFAISISLEVMFRICVALLVISVFTYCWLLIYSQTLPDRDSVIRQGHEADVWHTLQSTQHWRLKIFKGLIYSFTFIYLPANQLAIAVLTQRSDENEYIKFLENLIHSSAGMFAFRAFVLGVFVAFSLEFPAFLAKAIRANEPTGTRENPNLIHDMDGKLVPFDDKVYLRLATHDPNQIDCPFRSLYMGFERQHSLYKVNQLYFKLLLVSPTFVKDMWLRSVVMLCFSSFAVWTAITDRPFVNPINDWIDIGGKAATFLAALGGALVPTDKNIPSSEMQWFVGIMVALVLVGNFALHGLAFVMTFPTAKRWVKETLGVFTFSDTVHMVDISFLKPTLRRWDVERECKYRIWHTFWKELLLNRSPSALRRLIHQEKAVIESGIGSVRKHVEGERDPYVARLRMAIRCNLEGVDVYWNDVSGTRDGFLDSKTCFGKLYVTPFPFHCVVVYDDADDESIIRDDDKIEKLLLLNMSPSVLDKRAVRRKLRALSEFGREVKLPEPYTKTFKTRDWGQLRATEFQFTYEYARIEVISAHLQAVQDAKVKAQEAWILKRLYLQFMAFMLCIVSDPIGYLRKKADKLNRLRGAAQASTKAPISAEELVAPGFFVSLESDSGVGVAKGSGVQSKKHKKVSFGPQHLQLTNAMTESPALTTLFDDHYPIIREHRYALERQYAKYRQKLLAKHEAAQKLLSDGFWYHVYNRDNLSREILETYLATHETNKEIRDIPIEAKAELDALYQRMDFVRESPKKMFWFVFWEDFHSQNKDMACVRQHEELFDPRNPNSICFHLLAKEDLRRWLTQVGLLGEYTKWTPARPWSYKRRLFNESNIAFLYERMNDFAISTVARELDQ</sequence>
<evidence type="ECO:0000313" key="4">
    <source>
        <dbReference type="Proteomes" id="UP001146120"/>
    </source>
</evidence>
<protein>
    <submittedName>
        <fullName evidence="3">Uncharacterized protein</fullName>
    </submittedName>
</protein>
<reference evidence="3" key="1">
    <citation type="submission" date="2022-11" db="EMBL/GenBank/DDBJ databases">
        <authorList>
            <person name="Morgan W.R."/>
            <person name="Tartar A."/>
        </authorList>
    </citation>
    <scope>NUCLEOTIDE SEQUENCE</scope>
    <source>
        <strain evidence="3">ARSEF 373</strain>
    </source>
</reference>
<keyword evidence="2" id="KW-1133">Transmembrane helix</keyword>
<feature type="region of interest" description="Disordered" evidence="1">
    <location>
        <begin position="408"/>
        <end position="462"/>
    </location>
</feature>
<name>A0AAV2Z6N7_9STRA</name>
<feature type="compositionally biased region" description="Basic and acidic residues" evidence="1">
    <location>
        <begin position="440"/>
        <end position="454"/>
    </location>
</feature>
<keyword evidence="4" id="KW-1185">Reference proteome</keyword>
<accession>A0AAV2Z6N7</accession>
<feature type="transmembrane region" description="Helical" evidence="2">
    <location>
        <begin position="740"/>
        <end position="759"/>
    </location>
</feature>
<evidence type="ECO:0000313" key="3">
    <source>
        <dbReference type="EMBL" id="DBA01500.1"/>
    </source>
</evidence>
<keyword evidence="2" id="KW-0472">Membrane</keyword>
<organism evidence="3 4">
    <name type="scientific">Lagenidium giganteum</name>
    <dbReference type="NCBI Taxonomy" id="4803"/>
    <lineage>
        <taxon>Eukaryota</taxon>
        <taxon>Sar</taxon>
        <taxon>Stramenopiles</taxon>
        <taxon>Oomycota</taxon>
        <taxon>Peronosporomycetes</taxon>
        <taxon>Pythiales</taxon>
        <taxon>Pythiaceae</taxon>
    </lineage>
</organism>
<dbReference type="EMBL" id="DAKRPA010000046">
    <property type="protein sequence ID" value="DBA01500.1"/>
    <property type="molecule type" value="Genomic_DNA"/>
</dbReference>
<feature type="transmembrane region" description="Helical" evidence="2">
    <location>
        <begin position="534"/>
        <end position="555"/>
    </location>
</feature>
<feature type="transmembrane region" description="Helical" evidence="2">
    <location>
        <begin position="633"/>
        <end position="653"/>
    </location>
</feature>
<feature type="transmembrane region" description="Helical" evidence="2">
    <location>
        <begin position="803"/>
        <end position="826"/>
    </location>
</feature>
<feature type="transmembrane region" description="Helical" evidence="2">
    <location>
        <begin position="771"/>
        <end position="791"/>
    </location>
</feature>
<dbReference type="Proteomes" id="UP001146120">
    <property type="component" value="Unassembled WGS sequence"/>
</dbReference>
<feature type="transmembrane region" description="Helical" evidence="2">
    <location>
        <begin position="593"/>
        <end position="613"/>
    </location>
</feature>
<evidence type="ECO:0000256" key="2">
    <source>
        <dbReference type="SAM" id="Phobius"/>
    </source>
</evidence>
<evidence type="ECO:0000256" key="1">
    <source>
        <dbReference type="SAM" id="MobiDB-lite"/>
    </source>
</evidence>
<feature type="compositionally biased region" description="Acidic residues" evidence="1">
    <location>
        <begin position="413"/>
        <end position="427"/>
    </location>
</feature>
<gene>
    <name evidence="3" type="ORF">N0F65_004850</name>
</gene>